<proteinExistence type="predicted"/>
<dbReference type="VEuPathDB" id="CryptoDB:Vbra_12101"/>
<feature type="compositionally biased region" description="Low complexity" evidence="1">
    <location>
        <begin position="377"/>
        <end position="386"/>
    </location>
</feature>
<evidence type="ECO:0000313" key="3">
    <source>
        <dbReference type="Proteomes" id="UP000041254"/>
    </source>
</evidence>
<protein>
    <submittedName>
        <fullName evidence="2">Uncharacterized protein</fullName>
    </submittedName>
</protein>
<keyword evidence="3" id="KW-1185">Reference proteome</keyword>
<feature type="region of interest" description="Disordered" evidence="1">
    <location>
        <begin position="1"/>
        <end position="39"/>
    </location>
</feature>
<dbReference type="EMBL" id="CDMY01000248">
    <property type="protein sequence ID" value="CEL96898.1"/>
    <property type="molecule type" value="Genomic_DNA"/>
</dbReference>
<evidence type="ECO:0000256" key="1">
    <source>
        <dbReference type="SAM" id="MobiDB-lite"/>
    </source>
</evidence>
<evidence type="ECO:0000313" key="2">
    <source>
        <dbReference type="EMBL" id="CEL96898.1"/>
    </source>
</evidence>
<dbReference type="Proteomes" id="UP000041254">
    <property type="component" value="Unassembled WGS sequence"/>
</dbReference>
<accession>A0A0G4EK26</accession>
<feature type="region of interest" description="Disordered" evidence="1">
    <location>
        <begin position="370"/>
        <end position="389"/>
    </location>
</feature>
<dbReference type="AlphaFoldDB" id="A0A0G4EK26"/>
<gene>
    <name evidence="2" type="ORF">Vbra_12101</name>
</gene>
<reference evidence="2 3" key="1">
    <citation type="submission" date="2014-11" db="EMBL/GenBank/DDBJ databases">
        <authorList>
            <person name="Zhu J."/>
            <person name="Qi W."/>
            <person name="Song R."/>
        </authorList>
    </citation>
    <scope>NUCLEOTIDE SEQUENCE [LARGE SCALE GENOMIC DNA]</scope>
</reference>
<name>A0A0G4EK26_VITBC</name>
<organism evidence="2 3">
    <name type="scientific">Vitrella brassicaformis (strain CCMP3155)</name>
    <dbReference type="NCBI Taxonomy" id="1169540"/>
    <lineage>
        <taxon>Eukaryota</taxon>
        <taxon>Sar</taxon>
        <taxon>Alveolata</taxon>
        <taxon>Colpodellida</taxon>
        <taxon>Vitrellaceae</taxon>
        <taxon>Vitrella</taxon>
    </lineage>
</organism>
<sequence length="665" mass="72473">MMASSSSSEKDELHGVPTEGVAEGGEGKTEDSESGLTEAGNTHTQAMMETAAAQDVANTNGGGSAVLTEEAQQGASSSSINIRNCLSAVLKTTYQISVLKALIEKDVLSSATDEDSLEETFNQIPNRSYKAMASQSGDVAKINLKTWTSGDFVLEPKALEFIPAQRLPHAPTFWYPYDSLSTIDYHIISTKKENYHQVLVLDFQESKTPNLLVSFKDPETDVVKDVMDILQQQATVPIKDQSKGKFYAAGGGGGADLVTARVEILEMVPPKTSKSYEIKSGWTPGLLIIDNSFFIFYPSTHRDAFFVGYGGLRSVGNTSIMSPKDVVVNHIDKGLPGLDIKFHNLEDVELLLESVRTFNKTGADIQIYSLPKDSPADSDSPSASSSFQCNSTADMLRSSSPSSWAVPSLHLRRATEFQVRWRGYAVSFSNPKLEAEVLPPGMAERVEGRVEFSDSRIDFVSSKFKQRILFDKLKLVEFNRSTRLVRLHFTQTDDDGEEDDEFLDVDLKPLGGPQNPVDEFRQAIKDRNDNRPKDDQIELKDLETNSRESHGVAWRLDHHTHTHTYTDTLYVSFLTHMNESMDVCMSAESVAAAAAAAAGQAAGPAAGGGPPPAAAGFPGRLLSAFMPGLSTALENMQQGMIAAYNAGLDQGDQNDPDTNNQTSNQ</sequence>
<dbReference type="InParanoid" id="A0A0G4EK26"/>